<accession>A0ABN8NRN0</accession>
<dbReference type="Proteomes" id="UP001159405">
    <property type="component" value="Unassembled WGS sequence"/>
</dbReference>
<gene>
    <name evidence="1" type="ORF">PLOB_00027410</name>
</gene>
<evidence type="ECO:0000313" key="2">
    <source>
        <dbReference type="Proteomes" id="UP001159405"/>
    </source>
</evidence>
<dbReference type="EMBL" id="CALNXK010000033">
    <property type="protein sequence ID" value="CAH3119584.1"/>
    <property type="molecule type" value="Genomic_DNA"/>
</dbReference>
<organism evidence="1 2">
    <name type="scientific">Porites lobata</name>
    <dbReference type="NCBI Taxonomy" id="104759"/>
    <lineage>
        <taxon>Eukaryota</taxon>
        <taxon>Metazoa</taxon>
        <taxon>Cnidaria</taxon>
        <taxon>Anthozoa</taxon>
        <taxon>Hexacorallia</taxon>
        <taxon>Scleractinia</taxon>
        <taxon>Fungiina</taxon>
        <taxon>Poritidae</taxon>
        <taxon>Porites</taxon>
    </lineage>
</organism>
<evidence type="ECO:0000313" key="1">
    <source>
        <dbReference type="EMBL" id="CAH3119584.1"/>
    </source>
</evidence>
<protein>
    <submittedName>
        <fullName evidence="1">Uncharacterized protein</fullName>
    </submittedName>
</protein>
<comment type="caution">
    <text evidence="1">The sequence shown here is derived from an EMBL/GenBank/DDBJ whole genome shotgun (WGS) entry which is preliminary data.</text>
</comment>
<keyword evidence="2" id="KW-1185">Reference proteome</keyword>
<name>A0ABN8NRN0_9CNID</name>
<sequence>MCAHSEFETPISRNKFYHLETVDVHTTRVLFKACVDWHASNNFLKRTTHGSFIDSAWLFSAPNGNLWDNFCLLFNGLHDTLLMLGSDRRADGMVEYTEYSKIRKLYTKTL</sequence>
<proteinExistence type="predicted"/>
<reference evidence="1 2" key="1">
    <citation type="submission" date="2022-05" db="EMBL/GenBank/DDBJ databases">
        <authorList>
            <consortium name="Genoscope - CEA"/>
            <person name="William W."/>
        </authorList>
    </citation>
    <scope>NUCLEOTIDE SEQUENCE [LARGE SCALE GENOMIC DNA]</scope>
</reference>